<dbReference type="Gene3D" id="3.90.226.10">
    <property type="entry name" value="2-enoyl-CoA Hydratase, Chain A, domain 1"/>
    <property type="match status" value="1"/>
</dbReference>
<dbReference type="GO" id="GO:0006508">
    <property type="term" value="P:proteolysis"/>
    <property type="evidence" value="ECO:0007669"/>
    <property type="project" value="UniProtKB-KW"/>
</dbReference>
<comment type="similarity">
    <text evidence="1">Belongs to the peptidase S41A family.</text>
</comment>
<evidence type="ECO:0000256" key="4">
    <source>
        <dbReference type="ARBA" id="ARBA00022825"/>
    </source>
</evidence>
<keyword evidence="4" id="KW-0720">Serine protease</keyword>
<dbReference type="PANTHER" id="PTHR32060:SF22">
    <property type="entry name" value="CARBOXYL-TERMINAL-PROCESSING PEPTIDASE 3, CHLOROPLASTIC"/>
    <property type="match status" value="1"/>
</dbReference>
<accession>I2CP28</accession>
<dbReference type="EMBL" id="JU964210">
    <property type="protein sequence ID" value="AFJ68661.1"/>
    <property type="molecule type" value="mRNA"/>
</dbReference>
<keyword evidence="2 7" id="KW-0645">Protease</keyword>
<gene>
    <name evidence="7" type="ORF">NGATSA_3057100</name>
</gene>
<evidence type="ECO:0000256" key="1">
    <source>
        <dbReference type="ARBA" id="ARBA00009179"/>
    </source>
</evidence>
<evidence type="ECO:0000259" key="5">
    <source>
        <dbReference type="SMART" id="SM00228"/>
    </source>
</evidence>
<dbReference type="Pfam" id="PF03572">
    <property type="entry name" value="Peptidase_S41"/>
    <property type="match status" value="1"/>
</dbReference>
<evidence type="ECO:0000313" key="7">
    <source>
        <dbReference type="EMBL" id="AFJ68661.1"/>
    </source>
</evidence>
<organism evidence="7">
    <name type="scientific">Nannochloropsis gaditana (strain CCMP526)</name>
    <name type="common">Green microalga</name>
    <name type="synonym">Microchloropsis gaditana</name>
    <dbReference type="NCBI Taxonomy" id="1093141"/>
    <lineage>
        <taxon>Eukaryota</taxon>
        <taxon>Sar</taxon>
        <taxon>Stramenopiles</taxon>
        <taxon>Ochrophyta</taxon>
        <taxon>Eustigmatophyceae</taxon>
        <taxon>Eustigmatales</taxon>
        <taxon>Monodopsidaceae</taxon>
        <taxon>Nannochloropsis</taxon>
    </lineage>
</organism>
<feature type="domain" description="Tail specific protease" evidence="6">
    <location>
        <begin position="83"/>
        <end position="275"/>
    </location>
</feature>
<dbReference type="AlphaFoldDB" id="I2CP28"/>
<proteinExistence type="evidence at transcript level"/>
<evidence type="ECO:0000256" key="3">
    <source>
        <dbReference type="ARBA" id="ARBA00022801"/>
    </source>
</evidence>
<evidence type="ECO:0000256" key="2">
    <source>
        <dbReference type="ARBA" id="ARBA00022670"/>
    </source>
</evidence>
<keyword evidence="3" id="KW-0378">Hydrolase</keyword>
<dbReference type="Pfam" id="PF17820">
    <property type="entry name" value="PDZ_6"/>
    <property type="match status" value="1"/>
</dbReference>
<feature type="non-terminal residue" evidence="7">
    <location>
        <position position="506"/>
    </location>
</feature>
<feature type="domain" description="PDZ" evidence="5">
    <location>
        <begin position="2"/>
        <end position="79"/>
    </location>
</feature>
<reference evidence="7" key="2">
    <citation type="journal article" date="2012" name="Nat. Commun.">
        <title>Draft genome sequence and genetic transformation of the oleaginous alga Nannochloropis gaditana.</title>
        <authorList>
            <person name="Radakovits R."/>
            <person name="Jinkerson R.E."/>
            <person name="Fuerstenberg S.I."/>
            <person name="Tae H."/>
            <person name="Settlage R.E."/>
            <person name="Boore J.L."/>
            <person name="Posewitz M.C."/>
        </authorList>
    </citation>
    <scope>NUCLEOTIDE SEQUENCE</scope>
    <source>
        <strain evidence="7">CCMP526</strain>
    </source>
</reference>
<dbReference type="GO" id="GO:0008236">
    <property type="term" value="F:serine-type peptidase activity"/>
    <property type="evidence" value="ECO:0007669"/>
    <property type="project" value="UniProtKB-KW"/>
</dbReference>
<protein>
    <submittedName>
        <fullName evidence="7">Carboxyl-terminal protease</fullName>
    </submittedName>
</protein>
<dbReference type="InterPro" id="IPR005151">
    <property type="entry name" value="Tail-specific_protease"/>
</dbReference>
<dbReference type="InterPro" id="IPR004447">
    <property type="entry name" value="Peptidase_S41A"/>
</dbReference>
<dbReference type="InterPro" id="IPR029045">
    <property type="entry name" value="ClpP/crotonase-like_dom_sf"/>
</dbReference>
<dbReference type="SUPFAM" id="SSF50156">
    <property type="entry name" value="PDZ domain-like"/>
    <property type="match status" value="1"/>
</dbReference>
<dbReference type="InterPro" id="IPR036034">
    <property type="entry name" value="PDZ_sf"/>
</dbReference>
<dbReference type="SUPFAM" id="SSF52096">
    <property type="entry name" value="ClpP/crotonase"/>
    <property type="match status" value="1"/>
</dbReference>
<dbReference type="CDD" id="cd07560">
    <property type="entry name" value="Peptidase_S41_CPP"/>
    <property type="match status" value="1"/>
</dbReference>
<dbReference type="InterPro" id="IPR041489">
    <property type="entry name" value="PDZ_6"/>
</dbReference>
<dbReference type="SMART" id="SM00245">
    <property type="entry name" value="TSPc"/>
    <property type="match status" value="1"/>
</dbReference>
<dbReference type="InterPro" id="IPR001478">
    <property type="entry name" value="PDZ"/>
</dbReference>
<dbReference type="SMART" id="SM00228">
    <property type="entry name" value="PDZ"/>
    <property type="match status" value="1"/>
</dbReference>
<dbReference type="PANTHER" id="PTHR32060">
    <property type="entry name" value="TAIL-SPECIFIC PROTEASE"/>
    <property type="match status" value="1"/>
</dbReference>
<name>I2CP28_NANGC</name>
<sequence length="506" mass="54505">MAVVFISARPPSSPPPSFREGITVVSAFEGYAFDAGMRVGDSLEAVDDVPVKGRSVDQVRDLLRGPPNTQVKVRFTRAGLPGPTQQELLLTRRLVRVPDVKLTSFLGPLRDGIGYIQLSGFSQNAPAEFRFALELLRLHAPQGLQGLILDLRNNPGGLLTSAVDVASMLVPADSAIVSAKGRAFPPVAYSSSLAPVRDPATLPLAVLVNENTASAAEIVSGAVQDLDSGVIVGEDRTYGKGLVQNVEPLPFKTALKYTVAKYYTPSGRCIQSVRYSSPPPAGGGVMLGTEEDGAGKTKDSLQKRRIGLGREKGYLANDIPESERQTFYTTHGRVVRDGGGVEADLKVAAPQASVLEVSLQQQGVFFDFANEWSSKHTYTPGAGVQEGRPLVTDATYQEFVDYVGRKEKEGSVRYDVLFNGALEPLRTALDATEYKKAGKGLDALKAAVREEVSREFNTHKAQIKEEVEQAILARYQPESLLRRLALEGDPQVKVAVEAVKEGGREG</sequence>
<reference evidence="7" key="1">
    <citation type="journal article" date="2012" name="Bioengineered">
        <title>Additional insights into the genome of the oleaginous model alga Nannochloropsis gaditana.</title>
        <authorList>
            <person name="Jinkerson R.E."/>
            <person name="Radakovits R."/>
            <person name="Posewitz M.C."/>
        </authorList>
    </citation>
    <scope>NUCLEOTIDE SEQUENCE</scope>
    <source>
        <strain evidence="7">CCMP526</strain>
    </source>
</reference>
<evidence type="ECO:0000259" key="6">
    <source>
        <dbReference type="SMART" id="SM00245"/>
    </source>
</evidence>
<dbReference type="Gene3D" id="2.30.42.10">
    <property type="match status" value="1"/>
</dbReference>
<dbReference type="GO" id="GO:0004175">
    <property type="term" value="F:endopeptidase activity"/>
    <property type="evidence" value="ECO:0007669"/>
    <property type="project" value="TreeGrafter"/>
</dbReference>